<organism evidence="2 3">
    <name type="scientific">Caenorhabditis briggsae</name>
    <dbReference type="NCBI Taxonomy" id="6238"/>
    <lineage>
        <taxon>Eukaryota</taxon>
        <taxon>Metazoa</taxon>
        <taxon>Ecdysozoa</taxon>
        <taxon>Nematoda</taxon>
        <taxon>Chromadorea</taxon>
        <taxon>Rhabditida</taxon>
        <taxon>Rhabditina</taxon>
        <taxon>Rhabditomorpha</taxon>
        <taxon>Rhabditoidea</taxon>
        <taxon>Rhabditidae</taxon>
        <taxon>Peloderinae</taxon>
        <taxon>Caenorhabditis</taxon>
    </lineage>
</organism>
<gene>
    <name evidence="2" type="ORF">L5515_016435</name>
</gene>
<sequence>MTVNEGASSSSSSPPHPSSPSRLPSILECPETNSQDDDFEESEFGELSSSEFTSASYISFGEPTFSSSIFVNLPNDIDPAVMATSQNFNTFNYPVFKKYGYYINGVYYTMVKKGSTRDRPKCLYRRGTPRLATIKEEPEHGDDDDEVHKDLSGKKEDDSNSNF</sequence>
<feature type="region of interest" description="Disordered" evidence="1">
    <location>
        <begin position="1"/>
        <end position="40"/>
    </location>
</feature>
<dbReference type="EMBL" id="CP092625">
    <property type="protein sequence ID" value="UMM39340.1"/>
    <property type="molecule type" value="Genomic_DNA"/>
</dbReference>
<evidence type="ECO:0000313" key="2">
    <source>
        <dbReference type="EMBL" id="UMM39340.1"/>
    </source>
</evidence>
<protein>
    <submittedName>
        <fullName evidence="2">Uncharacterized protein</fullName>
    </submittedName>
</protein>
<feature type="region of interest" description="Disordered" evidence="1">
    <location>
        <begin position="126"/>
        <end position="163"/>
    </location>
</feature>
<dbReference type="Proteomes" id="UP000829354">
    <property type="component" value="Chromosome X"/>
</dbReference>
<feature type="compositionally biased region" description="Low complexity" evidence="1">
    <location>
        <begin position="8"/>
        <end position="25"/>
    </location>
</feature>
<feature type="compositionally biased region" description="Basic and acidic residues" evidence="1">
    <location>
        <begin position="146"/>
        <end position="163"/>
    </location>
</feature>
<reference evidence="2 3" key="1">
    <citation type="submission" date="2022-04" db="EMBL/GenBank/DDBJ databases">
        <title>Chromosome-level reference genomes for two strains of Caenorhabditis briggsae: an improved platform for comparative genomics.</title>
        <authorList>
            <person name="Stevens L."/>
            <person name="Andersen E."/>
        </authorList>
    </citation>
    <scope>NUCLEOTIDE SEQUENCE [LARGE SCALE GENOMIC DNA]</scope>
    <source>
        <strain evidence="2">VX34</strain>
        <tissue evidence="2">Whole-organism</tissue>
    </source>
</reference>
<name>A0AAE9JPD4_CAEBR</name>
<proteinExistence type="predicted"/>
<keyword evidence="3" id="KW-1185">Reference proteome</keyword>
<dbReference type="AlphaFoldDB" id="A0AAE9JPD4"/>
<evidence type="ECO:0000313" key="3">
    <source>
        <dbReference type="Proteomes" id="UP000829354"/>
    </source>
</evidence>
<accession>A0AAE9JPD4</accession>
<evidence type="ECO:0000256" key="1">
    <source>
        <dbReference type="SAM" id="MobiDB-lite"/>
    </source>
</evidence>